<organism evidence="2">
    <name type="scientific">marine metagenome</name>
    <dbReference type="NCBI Taxonomy" id="408172"/>
    <lineage>
        <taxon>unclassified sequences</taxon>
        <taxon>metagenomes</taxon>
        <taxon>ecological metagenomes</taxon>
    </lineage>
</organism>
<proteinExistence type="predicted"/>
<feature type="domain" description="DUF4340" evidence="1">
    <location>
        <begin position="70"/>
        <end position="150"/>
    </location>
</feature>
<dbReference type="AlphaFoldDB" id="A0A381SGR3"/>
<gene>
    <name evidence="2" type="ORF">METZ01_LOCUS56114</name>
</gene>
<dbReference type="EMBL" id="UINC01003088">
    <property type="protein sequence ID" value="SVA03260.1"/>
    <property type="molecule type" value="Genomic_DNA"/>
</dbReference>
<accession>A0A381SGR3</accession>
<protein>
    <recommendedName>
        <fullName evidence="1">DUF4340 domain-containing protein</fullName>
    </recommendedName>
</protein>
<dbReference type="InterPro" id="IPR025641">
    <property type="entry name" value="DUF4340"/>
</dbReference>
<reference evidence="2" key="1">
    <citation type="submission" date="2018-05" db="EMBL/GenBank/DDBJ databases">
        <authorList>
            <person name="Lanie J.A."/>
            <person name="Ng W.-L."/>
            <person name="Kazmierczak K.M."/>
            <person name="Andrzejewski T.M."/>
            <person name="Davidsen T.M."/>
            <person name="Wayne K.J."/>
            <person name="Tettelin H."/>
            <person name="Glass J.I."/>
            <person name="Rusch D."/>
            <person name="Podicherti R."/>
            <person name="Tsui H.-C.T."/>
            <person name="Winkler M.E."/>
        </authorList>
    </citation>
    <scope>NUCLEOTIDE SEQUENCE</scope>
</reference>
<sequence>MNLRLLLVLLTALSYVAIGVTWFLTNPSEEVVEAEPPFFYTVSPDDLRNIEIKTGDTKASWSLREANHRWYFDNLNNIPADPYRWGGITQLLGGPRTKRVLGAADNAEALYGLDNPSTTISVTLRDQSQIKLILGGLTPDGINHYARLERVESSELVLVDASWGGVLERLVNDPPLPEWYYTLNGKVREVILFTNNEVLRAYGFNRNDELWYICEVPLETDPCTGSQLADADALNEEINHFGNPVIQGAVALRLDDDDEYVPFGTTVDSPYIAVRVENKNASNVTEVTRLTMTIGNKTEDGKSRYAVANETSDVIAVDLQWADRVLNMFFGELLVANK</sequence>
<evidence type="ECO:0000259" key="1">
    <source>
        <dbReference type="Pfam" id="PF14238"/>
    </source>
</evidence>
<name>A0A381SGR3_9ZZZZ</name>
<evidence type="ECO:0000313" key="2">
    <source>
        <dbReference type="EMBL" id="SVA03260.1"/>
    </source>
</evidence>
<dbReference type="Pfam" id="PF14238">
    <property type="entry name" value="DUF4340"/>
    <property type="match status" value="1"/>
</dbReference>